<name>A0A1F6A253_9BACT</name>
<comment type="caution">
    <text evidence="3">The sequence shown here is derived from an EMBL/GenBank/DDBJ whole genome shotgun (WGS) entry which is preliminary data.</text>
</comment>
<evidence type="ECO:0000256" key="2">
    <source>
        <dbReference type="ARBA" id="ARBA00022695"/>
    </source>
</evidence>
<accession>A0A1F6A253</accession>
<dbReference type="Gene3D" id="3.90.550.10">
    <property type="entry name" value="Spore Coat Polysaccharide Biosynthesis Protein SpsA, Chain A"/>
    <property type="match status" value="1"/>
</dbReference>
<dbReference type="SUPFAM" id="SSF53448">
    <property type="entry name" value="Nucleotide-diphospho-sugar transferases"/>
    <property type="match status" value="1"/>
</dbReference>
<evidence type="ECO:0000313" key="3">
    <source>
        <dbReference type="EMBL" id="OGG18397.1"/>
    </source>
</evidence>
<dbReference type="Proteomes" id="UP000177871">
    <property type="component" value="Unassembled WGS sequence"/>
</dbReference>
<evidence type="ECO:0008006" key="5">
    <source>
        <dbReference type="Google" id="ProtNLM"/>
    </source>
</evidence>
<dbReference type="InterPro" id="IPR029044">
    <property type="entry name" value="Nucleotide-diphossugar_trans"/>
</dbReference>
<dbReference type="InterPro" id="IPR050065">
    <property type="entry name" value="GlmU-like"/>
</dbReference>
<dbReference type="EMBL" id="MFJK01000015">
    <property type="protein sequence ID" value="OGG18397.1"/>
    <property type="molecule type" value="Genomic_DNA"/>
</dbReference>
<dbReference type="PANTHER" id="PTHR43584:SF8">
    <property type="entry name" value="N-ACETYLMURAMATE ALPHA-1-PHOSPHATE URIDYLYLTRANSFERASE"/>
    <property type="match status" value="1"/>
</dbReference>
<proteinExistence type="predicted"/>
<evidence type="ECO:0000256" key="1">
    <source>
        <dbReference type="ARBA" id="ARBA00022679"/>
    </source>
</evidence>
<dbReference type="STRING" id="1798381.A2721_00425"/>
<reference evidence="3 4" key="1">
    <citation type="journal article" date="2016" name="Nat. Commun.">
        <title>Thousands of microbial genomes shed light on interconnected biogeochemical processes in an aquifer system.</title>
        <authorList>
            <person name="Anantharaman K."/>
            <person name="Brown C.T."/>
            <person name="Hug L.A."/>
            <person name="Sharon I."/>
            <person name="Castelle C.J."/>
            <person name="Probst A.J."/>
            <person name="Thomas B.C."/>
            <person name="Singh A."/>
            <person name="Wilkins M.J."/>
            <person name="Karaoz U."/>
            <person name="Brodie E.L."/>
            <person name="Williams K.H."/>
            <person name="Hubbard S.S."/>
            <person name="Banfield J.F."/>
        </authorList>
    </citation>
    <scope>NUCLEOTIDE SEQUENCE [LARGE SCALE GENOMIC DNA]</scope>
</reference>
<organism evidence="3 4">
    <name type="scientific">Candidatus Gottesmanbacteria bacterium RIFCSPHIGHO2_01_FULL_47_48</name>
    <dbReference type="NCBI Taxonomy" id="1798381"/>
    <lineage>
        <taxon>Bacteria</taxon>
        <taxon>Candidatus Gottesmaniibacteriota</taxon>
    </lineage>
</organism>
<sequence>MAEVGGRPVLGYGLESLQKSTFLRETIRVVVGVHKKAVVDYCGGDVVINEQKNLDGNLDALDIGLKGVDLKQERSILVMQADDCLTVGSETIGGMVRFHEGKRADITLLLTNCFDASAHRRHYILSGSQAVVSIDKLGGLMGCSNFLAGVFCFSGKFLTQYLSEALQIEKGQKEKVISTLFDLARENHCRVFGCLLDNPWVSINTPDQLDFARKHFSDLRLHI</sequence>
<keyword evidence="1" id="KW-0808">Transferase</keyword>
<dbReference type="GO" id="GO:0016779">
    <property type="term" value="F:nucleotidyltransferase activity"/>
    <property type="evidence" value="ECO:0007669"/>
    <property type="project" value="UniProtKB-KW"/>
</dbReference>
<dbReference type="AlphaFoldDB" id="A0A1F6A253"/>
<dbReference type="PANTHER" id="PTHR43584">
    <property type="entry name" value="NUCLEOTIDYL TRANSFERASE"/>
    <property type="match status" value="1"/>
</dbReference>
<protein>
    <recommendedName>
        <fullName evidence="5">MobA-like NTP transferase domain-containing protein</fullName>
    </recommendedName>
</protein>
<evidence type="ECO:0000313" key="4">
    <source>
        <dbReference type="Proteomes" id="UP000177871"/>
    </source>
</evidence>
<gene>
    <name evidence="3" type="ORF">A2721_00425</name>
</gene>
<keyword evidence="2" id="KW-0548">Nucleotidyltransferase</keyword>